<accession>A0A5I1HBU7</accession>
<gene>
    <name evidence="2" type="ORF">GB563_15775</name>
    <name evidence="3" type="ORF">GJE31_17695</name>
</gene>
<reference evidence="3" key="2">
    <citation type="submission" date="2019-06" db="EMBL/GenBank/DDBJ databases">
        <authorList>
            <consortium name="NCBI Pathogen Detection Project"/>
        </authorList>
    </citation>
    <scope>NUCLEOTIDE SEQUENCE</scope>
    <source>
        <strain evidence="3">Salmonella enterica</strain>
    </source>
</reference>
<sequence length="576" mass="66026">MVNKNIIINTLILLTGCGIASAYATEQTYLTEETHIDFSVDTQQPSTKTQQSITSAFEENKNWVWFNLTPEALTANRWNSTSRYEIKNQQIEIEGITYSLKTENNGKTLSLVSEPKMACGFFDCVITLKLQQVDDSTPGLQKIKSRFAEQQQKWQTRLTQEREQLAALVQKDDFPGVVFSVTPNLAIKLPLSIYNSLDSWNSGAYFRRMGNKGLYINIKDEGTHVYSFTEREKTTPDHKQSEMINGEIFVVKTAKDPAYLDRWLASQKGILFRTDNGAVYYNEDYTPEAVYFQYDDATGTWLVARANAVDGELTTVARAWAIVRTMEPQYRGKDVLSLADLSLPEKELESRYQTSMNQLFDVVETQRSFEETLTPLLEKPQRFIKPLSPRMSVKYNSCFSNYIYVDIKVHHTSLDEVMAKNQQKYPNGKRLENLFIFTMNGDNANYSWYYRLADNLTLEFPARQAASLESQLFLAQVFKHLDFSKLPKIPASEKINLFKYNPFAKAVADIGFEVDDGFIDNDGNLLIPMPKNGKYSFEWQSPYIVATFVKSVGEGVYRRTDQTFNFDRHGKAVKKP</sequence>
<keyword evidence="1" id="KW-0732">Signal</keyword>
<feature type="signal peptide" evidence="1">
    <location>
        <begin position="1"/>
        <end position="24"/>
    </location>
</feature>
<dbReference type="RefSeq" id="WP_127908295.1">
    <property type="nucleotide sequence ID" value="NZ_JAXOAV010000010.1"/>
</dbReference>
<dbReference type="EMBL" id="DAAGAD010000012">
    <property type="protein sequence ID" value="HAB2222255.1"/>
    <property type="molecule type" value="Genomic_DNA"/>
</dbReference>
<reference evidence="3" key="1">
    <citation type="journal article" date="2018" name="Genome Biol.">
        <title>SKESA: strategic k-mer extension for scrupulous assemblies.</title>
        <authorList>
            <person name="Souvorov A."/>
            <person name="Agarwala R."/>
            <person name="Lipman D.J."/>
        </authorList>
    </citation>
    <scope>NUCLEOTIDE SEQUENCE</scope>
    <source>
        <strain evidence="3">Salmonella enterica</strain>
    </source>
</reference>
<dbReference type="EMBL" id="DAAGLK010000013">
    <property type="protein sequence ID" value="HAB3546812.1"/>
    <property type="molecule type" value="Genomic_DNA"/>
</dbReference>
<evidence type="ECO:0000313" key="2">
    <source>
        <dbReference type="EMBL" id="HAB2222255.1"/>
    </source>
</evidence>
<comment type="caution">
    <text evidence="3">The sequence shown here is derived from an EMBL/GenBank/DDBJ whole genome shotgun (WGS) entry which is preliminary data.</text>
</comment>
<proteinExistence type="predicted"/>
<organism evidence="3">
    <name type="scientific">Salmonella enterica subsp. enterica serovar Ohio</name>
    <dbReference type="NCBI Taxonomy" id="117541"/>
    <lineage>
        <taxon>Bacteria</taxon>
        <taxon>Pseudomonadati</taxon>
        <taxon>Pseudomonadota</taxon>
        <taxon>Gammaproteobacteria</taxon>
        <taxon>Enterobacterales</taxon>
        <taxon>Enterobacteriaceae</taxon>
        <taxon>Salmonella</taxon>
    </lineage>
</organism>
<evidence type="ECO:0000313" key="3">
    <source>
        <dbReference type="EMBL" id="HAB3546812.1"/>
    </source>
</evidence>
<dbReference type="PROSITE" id="PS51257">
    <property type="entry name" value="PROKAR_LIPOPROTEIN"/>
    <property type="match status" value="1"/>
</dbReference>
<feature type="chain" id="PRO_5036143679" evidence="1">
    <location>
        <begin position="25"/>
        <end position="576"/>
    </location>
</feature>
<dbReference type="AlphaFoldDB" id="A0A5I1HBU7"/>
<name>A0A5I1HBU7_SALET</name>
<protein>
    <submittedName>
        <fullName evidence="3">Uncharacterized protein</fullName>
    </submittedName>
</protein>
<evidence type="ECO:0000256" key="1">
    <source>
        <dbReference type="SAM" id="SignalP"/>
    </source>
</evidence>